<evidence type="ECO:0000313" key="2">
    <source>
        <dbReference type="Proteomes" id="UP001610563"/>
    </source>
</evidence>
<dbReference type="Proteomes" id="UP001610563">
    <property type="component" value="Unassembled WGS sequence"/>
</dbReference>
<organism evidence="1 2">
    <name type="scientific">Aspergillus keveii</name>
    <dbReference type="NCBI Taxonomy" id="714993"/>
    <lineage>
        <taxon>Eukaryota</taxon>
        <taxon>Fungi</taxon>
        <taxon>Dikarya</taxon>
        <taxon>Ascomycota</taxon>
        <taxon>Pezizomycotina</taxon>
        <taxon>Eurotiomycetes</taxon>
        <taxon>Eurotiomycetidae</taxon>
        <taxon>Eurotiales</taxon>
        <taxon>Aspergillaceae</taxon>
        <taxon>Aspergillus</taxon>
        <taxon>Aspergillus subgen. Nidulantes</taxon>
    </lineage>
</organism>
<gene>
    <name evidence="1" type="ORF">BJX66DRAFT_277331</name>
</gene>
<protein>
    <submittedName>
        <fullName evidence="1">Uncharacterized protein</fullName>
    </submittedName>
</protein>
<name>A0ABR4GJP6_9EURO</name>
<comment type="caution">
    <text evidence="1">The sequence shown here is derived from an EMBL/GenBank/DDBJ whole genome shotgun (WGS) entry which is preliminary data.</text>
</comment>
<sequence>MLSQTLGRRGASRLDIPVRHPGIHREKTLRSISTSHLRRTVSAGYQCSYTLCTVYYVCGIKVKGTPERSPREAVYRPYRDSAIAKILFAKHRDFLFEKESIYHLDPC</sequence>
<dbReference type="EMBL" id="JBFTWV010000009">
    <property type="protein sequence ID" value="KAL2799221.1"/>
    <property type="molecule type" value="Genomic_DNA"/>
</dbReference>
<accession>A0ABR4GJP6</accession>
<proteinExistence type="predicted"/>
<keyword evidence="2" id="KW-1185">Reference proteome</keyword>
<reference evidence="1 2" key="1">
    <citation type="submission" date="2024-07" db="EMBL/GenBank/DDBJ databases">
        <title>Section-level genome sequencing and comparative genomics of Aspergillus sections Usti and Cavernicolus.</title>
        <authorList>
            <consortium name="Lawrence Berkeley National Laboratory"/>
            <person name="Nybo J.L."/>
            <person name="Vesth T.C."/>
            <person name="Theobald S."/>
            <person name="Frisvad J.C."/>
            <person name="Larsen T.O."/>
            <person name="Kjaerboelling I."/>
            <person name="Rothschild-Mancinelli K."/>
            <person name="Lyhne E.K."/>
            <person name="Kogle M.E."/>
            <person name="Barry K."/>
            <person name="Clum A."/>
            <person name="Na H."/>
            <person name="Ledsgaard L."/>
            <person name="Lin J."/>
            <person name="Lipzen A."/>
            <person name="Kuo A."/>
            <person name="Riley R."/>
            <person name="Mondo S."/>
            <person name="Labutti K."/>
            <person name="Haridas S."/>
            <person name="Pangalinan J."/>
            <person name="Salamov A.A."/>
            <person name="Simmons B.A."/>
            <person name="Magnuson J.K."/>
            <person name="Chen J."/>
            <person name="Drula E."/>
            <person name="Henrissat B."/>
            <person name="Wiebenga A."/>
            <person name="Lubbers R.J."/>
            <person name="Gomes A.C."/>
            <person name="Makela M.R."/>
            <person name="Stajich J."/>
            <person name="Grigoriev I.V."/>
            <person name="Mortensen U.H."/>
            <person name="De Vries R.P."/>
            <person name="Baker S.E."/>
            <person name="Andersen M.R."/>
        </authorList>
    </citation>
    <scope>NUCLEOTIDE SEQUENCE [LARGE SCALE GENOMIC DNA]</scope>
    <source>
        <strain evidence="1 2">CBS 209.92</strain>
    </source>
</reference>
<evidence type="ECO:0000313" key="1">
    <source>
        <dbReference type="EMBL" id="KAL2799221.1"/>
    </source>
</evidence>